<dbReference type="EC" id="2.7.7.108" evidence="8"/>
<protein>
    <recommendedName>
        <fullName evidence="8">Protein nucleotidyltransferase YdiU</fullName>
        <ecNumber evidence="8">2.7.7.-</ecNumber>
    </recommendedName>
    <alternativeName>
        <fullName evidence="8">Protein adenylyltransferase YdiU</fullName>
        <ecNumber evidence="8">2.7.7.108</ecNumber>
    </alternativeName>
    <alternativeName>
        <fullName evidence="8">Protein uridylyltransferase YdiU</fullName>
        <ecNumber evidence="8">2.7.7.-</ecNumber>
    </alternativeName>
</protein>
<feature type="binding site" evidence="8">
    <location>
        <position position="94"/>
    </location>
    <ligand>
        <name>ATP</name>
        <dbReference type="ChEBI" id="CHEBI:30616"/>
    </ligand>
</feature>
<comment type="catalytic activity">
    <reaction evidence="8">
        <text>L-threonyl-[protein] + ATP = 3-O-(5'-adenylyl)-L-threonyl-[protein] + diphosphate</text>
        <dbReference type="Rhea" id="RHEA:54292"/>
        <dbReference type="Rhea" id="RHEA-COMP:11060"/>
        <dbReference type="Rhea" id="RHEA-COMP:13847"/>
        <dbReference type="ChEBI" id="CHEBI:30013"/>
        <dbReference type="ChEBI" id="CHEBI:30616"/>
        <dbReference type="ChEBI" id="CHEBI:33019"/>
        <dbReference type="ChEBI" id="CHEBI:138113"/>
        <dbReference type="EC" id="2.7.7.108"/>
    </reaction>
</comment>
<keyword evidence="6 8" id="KW-0067">ATP-binding</keyword>
<comment type="catalytic activity">
    <reaction evidence="8">
        <text>L-tyrosyl-[protein] + UTP = O-(5'-uridylyl)-L-tyrosyl-[protein] + diphosphate</text>
        <dbReference type="Rhea" id="RHEA:83887"/>
        <dbReference type="Rhea" id="RHEA-COMP:10136"/>
        <dbReference type="Rhea" id="RHEA-COMP:20238"/>
        <dbReference type="ChEBI" id="CHEBI:33019"/>
        <dbReference type="ChEBI" id="CHEBI:46398"/>
        <dbReference type="ChEBI" id="CHEBI:46858"/>
        <dbReference type="ChEBI" id="CHEBI:90602"/>
    </reaction>
</comment>
<evidence type="ECO:0000256" key="3">
    <source>
        <dbReference type="ARBA" id="ARBA00022695"/>
    </source>
</evidence>
<keyword evidence="3 8" id="KW-0548">Nucleotidyltransferase</keyword>
<feature type="binding site" evidence="8">
    <location>
        <position position="128"/>
    </location>
    <ligand>
        <name>ATP</name>
        <dbReference type="ChEBI" id="CHEBI:30616"/>
    </ligand>
</feature>
<evidence type="ECO:0000313" key="10">
    <source>
        <dbReference type="Proteomes" id="UP001219037"/>
    </source>
</evidence>
<comment type="catalytic activity">
    <reaction evidence="8">
        <text>L-tyrosyl-[protein] + ATP = O-(5'-adenylyl)-L-tyrosyl-[protein] + diphosphate</text>
        <dbReference type="Rhea" id="RHEA:54288"/>
        <dbReference type="Rhea" id="RHEA-COMP:10136"/>
        <dbReference type="Rhea" id="RHEA-COMP:13846"/>
        <dbReference type="ChEBI" id="CHEBI:30616"/>
        <dbReference type="ChEBI" id="CHEBI:33019"/>
        <dbReference type="ChEBI" id="CHEBI:46858"/>
        <dbReference type="ChEBI" id="CHEBI:83624"/>
        <dbReference type="EC" id="2.7.7.108"/>
    </reaction>
</comment>
<evidence type="ECO:0000256" key="4">
    <source>
        <dbReference type="ARBA" id="ARBA00022723"/>
    </source>
</evidence>
<keyword evidence="8" id="KW-0464">Manganese</keyword>
<dbReference type="EC" id="2.7.7.-" evidence="8"/>
<evidence type="ECO:0000256" key="7">
    <source>
        <dbReference type="ARBA" id="ARBA00022842"/>
    </source>
</evidence>
<feature type="binding site" evidence="8">
    <location>
        <position position="265"/>
    </location>
    <ligand>
        <name>Mg(2+)</name>
        <dbReference type="ChEBI" id="CHEBI:18420"/>
    </ligand>
</feature>
<comment type="catalytic activity">
    <reaction evidence="8">
        <text>L-seryl-[protein] + UTP = O-(5'-uridylyl)-L-seryl-[protein] + diphosphate</text>
        <dbReference type="Rhea" id="RHEA:64604"/>
        <dbReference type="Rhea" id="RHEA-COMP:9863"/>
        <dbReference type="Rhea" id="RHEA-COMP:16635"/>
        <dbReference type="ChEBI" id="CHEBI:29999"/>
        <dbReference type="ChEBI" id="CHEBI:33019"/>
        <dbReference type="ChEBI" id="CHEBI:46398"/>
        <dbReference type="ChEBI" id="CHEBI:156051"/>
    </reaction>
</comment>
<dbReference type="Pfam" id="PF02696">
    <property type="entry name" value="SelO"/>
    <property type="match status" value="1"/>
</dbReference>
<dbReference type="Proteomes" id="UP001219037">
    <property type="component" value="Chromosome"/>
</dbReference>
<dbReference type="InterPro" id="IPR003846">
    <property type="entry name" value="SelO"/>
</dbReference>
<keyword evidence="2 8" id="KW-0808">Transferase</keyword>
<feature type="binding site" evidence="8">
    <location>
        <position position="114"/>
    </location>
    <ligand>
        <name>ATP</name>
        <dbReference type="ChEBI" id="CHEBI:30616"/>
    </ligand>
</feature>
<keyword evidence="4 8" id="KW-0479">Metal-binding</keyword>
<feature type="binding site" evidence="8">
    <location>
        <position position="274"/>
    </location>
    <ligand>
        <name>Mg(2+)</name>
        <dbReference type="ChEBI" id="CHEBI:18420"/>
    </ligand>
</feature>
<evidence type="ECO:0000256" key="5">
    <source>
        <dbReference type="ARBA" id="ARBA00022741"/>
    </source>
</evidence>
<feature type="binding site" evidence="8">
    <location>
        <position position="93"/>
    </location>
    <ligand>
        <name>ATP</name>
        <dbReference type="ChEBI" id="CHEBI:30616"/>
    </ligand>
</feature>
<dbReference type="HAMAP" id="MF_00692">
    <property type="entry name" value="SelO"/>
    <property type="match status" value="1"/>
</dbReference>
<gene>
    <name evidence="8" type="primary">ydiU</name>
    <name evidence="8" type="synonym">selO</name>
    <name evidence="9" type="ORF">P8192_13125</name>
</gene>
<name>A0ABY8H5K2_9MICC</name>
<feature type="binding site" evidence="8">
    <location>
        <position position="91"/>
    </location>
    <ligand>
        <name>ATP</name>
        <dbReference type="ChEBI" id="CHEBI:30616"/>
    </ligand>
</feature>
<dbReference type="PANTHER" id="PTHR32057:SF14">
    <property type="entry name" value="PROTEIN ADENYLYLTRANSFERASE SELO, MITOCHONDRIAL"/>
    <property type="match status" value="1"/>
</dbReference>
<evidence type="ECO:0000256" key="8">
    <source>
        <dbReference type="HAMAP-Rule" id="MF_00692"/>
    </source>
</evidence>
<feature type="active site" description="Proton acceptor" evidence="8">
    <location>
        <position position="264"/>
    </location>
</feature>
<keyword evidence="10" id="KW-1185">Reference proteome</keyword>
<comment type="catalytic activity">
    <reaction evidence="8">
        <text>L-seryl-[protein] + ATP = 3-O-(5'-adenylyl)-L-seryl-[protein] + diphosphate</text>
        <dbReference type="Rhea" id="RHEA:58120"/>
        <dbReference type="Rhea" id="RHEA-COMP:9863"/>
        <dbReference type="Rhea" id="RHEA-COMP:15073"/>
        <dbReference type="ChEBI" id="CHEBI:29999"/>
        <dbReference type="ChEBI" id="CHEBI:30616"/>
        <dbReference type="ChEBI" id="CHEBI:33019"/>
        <dbReference type="ChEBI" id="CHEBI:142516"/>
        <dbReference type="EC" id="2.7.7.108"/>
    </reaction>
</comment>
<keyword evidence="7 8" id="KW-0460">Magnesium</keyword>
<comment type="function">
    <text evidence="8">Nucleotidyltransferase involved in the post-translational modification of proteins. It can catalyze the addition of adenosine monophosphate (AMP) or uridine monophosphate (UMP) to a protein, resulting in modifications known as AMPylation and UMPylation.</text>
</comment>
<comment type="catalytic activity">
    <reaction evidence="8">
        <text>L-histidyl-[protein] + UTP = N(tele)-(5'-uridylyl)-L-histidyl-[protein] + diphosphate</text>
        <dbReference type="Rhea" id="RHEA:83891"/>
        <dbReference type="Rhea" id="RHEA-COMP:9745"/>
        <dbReference type="Rhea" id="RHEA-COMP:20239"/>
        <dbReference type="ChEBI" id="CHEBI:29979"/>
        <dbReference type="ChEBI" id="CHEBI:33019"/>
        <dbReference type="ChEBI" id="CHEBI:46398"/>
        <dbReference type="ChEBI" id="CHEBI:233474"/>
    </reaction>
</comment>
<sequence>MAVSSAPITLSARFAQAFPELSIPWQAEATYDPGLVILNEELAQDLGLDIEWLRTADGLRFLTGEALPEDAQPVAQGYAGHQFGMYSPRLGDGRALLLGEITDAEGRTLDLHLKGSGRTPFARGAADGQAVLGPMLREYLISEAMHALGVPTTRALAVITTGREVYRDTGGPGAMLVRVASSHLRVGSFQYAHALESNAENAESSGLVARLVEESLHRHYPSAVAQHPEVPAALTLFREVAHRQAKLVAQWLQLGFIHGVMNTDNMTISGETIDYGPCAFMDELDPRTVFSSIDHQGRYAFGNQPPIAEWNLARLGETLLPLIDDDPNRAIEAAQQVLNDFAEAHRQAWFDGMRTKLGLSATTNDDVLKHLTDRLFALMAQHRTDYTSFFRILATAAQVPADQIPATLAQVVPDDAEFHAWVEDWQQLGPDPELMDRTNPIYIPRNHLVEEALAAATGELDFGDTAERDLAPFQSLLEVQRHPFAEQPGRERYALPAPETFGRFVTYCGT</sequence>
<dbReference type="NCBIfam" id="NF000658">
    <property type="entry name" value="PRK00029.1"/>
    <property type="match status" value="1"/>
</dbReference>
<dbReference type="RefSeq" id="WP_278157457.1">
    <property type="nucleotide sequence ID" value="NZ_CP121252.1"/>
</dbReference>
<feature type="binding site" evidence="8">
    <location>
        <position position="127"/>
    </location>
    <ligand>
        <name>ATP</name>
        <dbReference type="ChEBI" id="CHEBI:30616"/>
    </ligand>
</feature>
<dbReference type="EMBL" id="CP121252">
    <property type="protein sequence ID" value="WFP16306.1"/>
    <property type="molecule type" value="Genomic_DNA"/>
</dbReference>
<dbReference type="PANTHER" id="PTHR32057">
    <property type="entry name" value="PROTEIN ADENYLYLTRANSFERASE SELO, MITOCHONDRIAL"/>
    <property type="match status" value="1"/>
</dbReference>
<feature type="binding site" evidence="8">
    <location>
        <position position="185"/>
    </location>
    <ligand>
        <name>ATP</name>
        <dbReference type="ChEBI" id="CHEBI:30616"/>
    </ligand>
</feature>
<keyword evidence="5 8" id="KW-0547">Nucleotide-binding</keyword>
<evidence type="ECO:0000256" key="1">
    <source>
        <dbReference type="ARBA" id="ARBA00009747"/>
    </source>
</evidence>
<comment type="cofactor">
    <cofactor evidence="8">
        <name>Mg(2+)</name>
        <dbReference type="ChEBI" id="CHEBI:18420"/>
    </cofactor>
    <cofactor evidence="8">
        <name>Mn(2+)</name>
        <dbReference type="ChEBI" id="CHEBI:29035"/>
    </cofactor>
</comment>
<reference evidence="9 10" key="1">
    <citation type="submission" date="2023-04" db="EMBL/GenBank/DDBJ databases">
        <title>Funneling lignin-derived compounds into biodiesel using alkali-halophilic Citricoccus sp. P2.</title>
        <authorList>
            <person name="Luo C.-B."/>
        </authorList>
    </citation>
    <scope>NUCLEOTIDE SEQUENCE [LARGE SCALE GENOMIC DNA]</scope>
    <source>
        <strain evidence="9 10">P2</strain>
    </source>
</reference>
<organism evidence="9 10">
    <name type="scientific">Citricoccus muralis</name>
    <dbReference type="NCBI Taxonomy" id="169134"/>
    <lineage>
        <taxon>Bacteria</taxon>
        <taxon>Bacillati</taxon>
        <taxon>Actinomycetota</taxon>
        <taxon>Actinomycetes</taxon>
        <taxon>Micrococcales</taxon>
        <taxon>Micrococcaceae</taxon>
        <taxon>Citricoccus</taxon>
    </lineage>
</organism>
<evidence type="ECO:0000256" key="6">
    <source>
        <dbReference type="ARBA" id="ARBA00022840"/>
    </source>
</evidence>
<feature type="binding site" evidence="8">
    <location>
        <position position="178"/>
    </location>
    <ligand>
        <name>ATP</name>
        <dbReference type="ChEBI" id="CHEBI:30616"/>
    </ligand>
</feature>
<feature type="binding site" evidence="8">
    <location>
        <position position="274"/>
    </location>
    <ligand>
        <name>ATP</name>
        <dbReference type="ChEBI" id="CHEBI:30616"/>
    </ligand>
</feature>
<comment type="similarity">
    <text evidence="1 8">Belongs to the SELO family.</text>
</comment>
<proteinExistence type="inferred from homology"/>
<evidence type="ECO:0000256" key="2">
    <source>
        <dbReference type="ARBA" id="ARBA00022679"/>
    </source>
</evidence>
<accession>A0ABY8H5K2</accession>
<evidence type="ECO:0000313" key="9">
    <source>
        <dbReference type="EMBL" id="WFP16306.1"/>
    </source>
</evidence>